<dbReference type="AlphaFoldDB" id="A0A6A5SY32"/>
<gene>
    <name evidence="2" type="ORF">EJ02DRAFT_187820</name>
</gene>
<evidence type="ECO:0000256" key="1">
    <source>
        <dbReference type="SAM" id="MobiDB-lite"/>
    </source>
</evidence>
<feature type="region of interest" description="Disordered" evidence="1">
    <location>
        <begin position="316"/>
        <end position="344"/>
    </location>
</feature>
<sequence>MSNAFSRVVPEEEPPIPGQLTPVLNIAICQFASMSLNQTRPTDLLQRFPTEIRLMIFEELLRVSPCVVFRGGAKFGPLDLNEFHHDIPVPWQILGTCRQYYEEALPIMYGKNMFAFCTGKSGEPSMFWRFPIKVRLMHYLTNLSIYCRADAPTKEAAKRVAHFIVALSHHAKNLEYLSIVISSDQRFEKACPWDILFCDHPVSKALVTLIKSKTVKHVQIRLHDGAALHPGFAHFLLQQFYKTHIPGDSRSLVFTKSCTCAPDARSLDPEHCTHCGWAIEKKEWKPIAWWAYAAEMEADQERMMELQADLFELGLLPGGDDDEEDDGRGVGPLGGGSPMADTYEENRPAFTAPMLLPGEARAWRSPRVAPVVWSFEQTTILQYFPAKPKGPRSTLDF</sequence>
<evidence type="ECO:0000313" key="3">
    <source>
        <dbReference type="Proteomes" id="UP000800038"/>
    </source>
</evidence>
<organism evidence="2 3">
    <name type="scientific">Clathrospora elynae</name>
    <dbReference type="NCBI Taxonomy" id="706981"/>
    <lineage>
        <taxon>Eukaryota</taxon>
        <taxon>Fungi</taxon>
        <taxon>Dikarya</taxon>
        <taxon>Ascomycota</taxon>
        <taxon>Pezizomycotina</taxon>
        <taxon>Dothideomycetes</taxon>
        <taxon>Pleosporomycetidae</taxon>
        <taxon>Pleosporales</taxon>
        <taxon>Diademaceae</taxon>
        <taxon>Clathrospora</taxon>
    </lineage>
</organism>
<reference evidence="2" key="1">
    <citation type="journal article" date="2020" name="Stud. Mycol.">
        <title>101 Dothideomycetes genomes: a test case for predicting lifestyles and emergence of pathogens.</title>
        <authorList>
            <person name="Haridas S."/>
            <person name="Albert R."/>
            <person name="Binder M."/>
            <person name="Bloem J."/>
            <person name="Labutti K."/>
            <person name="Salamov A."/>
            <person name="Andreopoulos B."/>
            <person name="Baker S."/>
            <person name="Barry K."/>
            <person name="Bills G."/>
            <person name="Bluhm B."/>
            <person name="Cannon C."/>
            <person name="Castanera R."/>
            <person name="Culley D."/>
            <person name="Daum C."/>
            <person name="Ezra D."/>
            <person name="Gonzalez J."/>
            <person name="Henrissat B."/>
            <person name="Kuo A."/>
            <person name="Liang C."/>
            <person name="Lipzen A."/>
            <person name="Lutzoni F."/>
            <person name="Magnuson J."/>
            <person name="Mondo S."/>
            <person name="Nolan M."/>
            <person name="Ohm R."/>
            <person name="Pangilinan J."/>
            <person name="Park H.-J."/>
            <person name="Ramirez L."/>
            <person name="Alfaro M."/>
            <person name="Sun H."/>
            <person name="Tritt A."/>
            <person name="Yoshinaga Y."/>
            <person name="Zwiers L.-H."/>
            <person name="Turgeon B."/>
            <person name="Goodwin S."/>
            <person name="Spatafora J."/>
            <person name="Crous P."/>
            <person name="Grigoriev I."/>
        </authorList>
    </citation>
    <scope>NUCLEOTIDE SEQUENCE</scope>
    <source>
        <strain evidence="2">CBS 161.51</strain>
    </source>
</reference>
<dbReference type="EMBL" id="ML976041">
    <property type="protein sequence ID" value="KAF1941887.1"/>
    <property type="molecule type" value="Genomic_DNA"/>
</dbReference>
<proteinExistence type="predicted"/>
<accession>A0A6A5SY32</accession>
<evidence type="ECO:0000313" key="2">
    <source>
        <dbReference type="EMBL" id="KAF1941887.1"/>
    </source>
</evidence>
<dbReference type="Proteomes" id="UP000800038">
    <property type="component" value="Unassembled WGS sequence"/>
</dbReference>
<keyword evidence="3" id="KW-1185">Reference proteome</keyword>
<protein>
    <submittedName>
        <fullName evidence="2">Uncharacterized protein</fullName>
    </submittedName>
</protein>
<name>A0A6A5SY32_9PLEO</name>
<dbReference type="OrthoDB" id="2951834at2759"/>